<feature type="domain" description="DNA polymerase III delta subunit-like C-terminal" evidence="8">
    <location>
        <begin position="171"/>
        <end position="285"/>
    </location>
</feature>
<proteinExistence type="inferred from homology"/>
<dbReference type="EC" id="2.7.7.7" evidence="1"/>
<dbReference type="Gene3D" id="1.20.272.10">
    <property type="match status" value="1"/>
</dbReference>
<dbReference type="GO" id="GO:0009360">
    <property type="term" value="C:DNA polymerase III complex"/>
    <property type="evidence" value="ECO:0007669"/>
    <property type="project" value="TreeGrafter"/>
</dbReference>
<dbReference type="Pfam" id="PF21694">
    <property type="entry name" value="DNA_pol3_delta_C"/>
    <property type="match status" value="1"/>
</dbReference>
<dbReference type="SUPFAM" id="SSF48019">
    <property type="entry name" value="post-AAA+ oligomerization domain-like"/>
    <property type="match status" value="1"/>
</dbReference>
<comment type="similarity">
    <text evidence="6">Belongs to the DNA polymerase HolA subunit family.</text>
</comment>
<reference evidence="9" key="2">
    <citation type="journal article" date="2021" name="Microbiome">
        <title>Successional dynamics and alternative stable states in a saline activated sludge microbial community over 9 years.</title>
        <authorList>
            <person name="Wang Y."/>
            <person name="Ye J."/>
            <person name="Ju F."/>
            <person name="Liu L."/>
            <person name="Boyd J.A."/>
            <person name="Deng Y."/>
            <person name="Parks D.H."/>
            <person name="Jiang X."/>
            <person name="Yin X."/>
            <person name="Woodcroft B.J."/>
            <person name="Tyson G.W."/>
            <person name="Hugenholtz P."/>
            <person name="Polz M.F."/>
            <person name="Zhang T."/>
        </authorList>
    </citation>
    <scope>NUCLEOTIDE SEQUENCE</scope>
    <source>
        <strain evidence="9">HKST-UBA11</strain>
    </source>
</reference>
<dbReference type="PANTHER" id="PTHR34388:SF1">
    <property type="entry name" value="DNA POLYMERASE III SUBUNIT DELTA"/>
    <property type="match status" value="1"/>
</dbReference>
<sequence length="287" mass="33395">EDLHTKHPDARMQIYSYEDLVDGNLVIGGRDMFSKETIHIVKHSFSLSKSKREELYSAMHAHASEQFILWEGKKVDKRSKEYKEIKKKGIEREYSNLANAQLKRWIGQILKVHKLESMGNILRDELMTRYGTNQWIIESEVKKLSSYLKEVGPQEFEKNYKLLLSPMQEVNSWEFIDLFFGNQKNKAYEFLERGLQNPGDEYILIGSLASQMRCIAILLEYPGVNVDELARKAGIHPFRLKKSRSFLAHFTKKKLRLLSQSLANLDYACKRSEIEPRHGLGLLIAMI</sequence>
<dbReference type="GO" id="GO:0003887">
    <property type="term" value="F:DNA-directed DNA polymerase activity"/>
    <property type="evidence" value="ECO:0007669"/>
    <property type="project" value="UniProtKB-KW"/>
</dbReference>
<evidence type="ECO:0000256" key="2">
    <source>
        <dbReference type="ARBA" id="ARBA00022679"/>
    </source>
</evidence>
<evidence type="ECO:0000259" key="8">
    <source>
        <dbReference type="Pfam" id="PF21694"/>
    </source>
</evidence>
<evidence type="ECO:0000256" key="7">
    <source>
        <dbReference type="ARBA" id="ARBA00049244"/>
    </source>
</evidence>
<dbReference type="InterPro" id="IPR008921">
    <property type="entry name" value="DNA_pol3_clamp-load_cplx_C"/>
</dbReference>
<protein>
    <recommendedName>
        <fullName evidence="1">DNA-directed DNA polymerase</fullName>
        <ecNumber evidence="1">2.7.7.7</ecNumber>
    </recommendedName>
</protein>
<evidence type="ECO:0000256" key="5">
    <source>
        <dbReference type="ARBA" id="ARBA00022932"/>
    </source>
</evidence>
<evidence type="ECO:0000313" key="10">
    <source>
        <dbReference type="Proteomes" id="UP000754563"/>
    </source>
</evidence>
<dbReference type="InterPro" id="IPR048466">
    <property type="entry name" value="DNA_pol3_delta-like_C"/>
</dbReference>
<evidence type="ECO:0000256" key="6">
    <source>
        <dbReference type="ARBA" id="ARBA00034754"/>
    </source>
</evidence>
<dbReference type="NCBIfam" id="TIGR01128">
    <property type="entry name" value="holA"/>
    <property type="match status" value="1"/>
</dbReference>
<accession>A0A955RKH2</accession>
<dbReference type="GO" id="GO:0006261">
    <property type="term" value="P:DNA-templated DNA replication"/>
    <property type="evidence" value="ECO:0007669"/>
    <property type="project" value="TreeGrafter"/>
</dbReference>
<feature type="non-terminal residue" evidence="9">
    <location>
        <position position="1"/>
    </location>
</feature>
<keyword evidence="3" id="KW-0548">Nucleotidyltransferase</keyword>
<dbReference type="InterPro" id="IPR005790">
    <property type="entry name" value="DNA_polIII_delta"/>
</dbReference>
<keyword evidence="4" id="KW-0235">DNA replication</keyword>
<dbReference type="EMBL" id="JAGQLH010000044">
    <property type="protein sequence ID" value="MCA9385781.1"/>
    <property type="molecule type" value="Genomic_DNA"/>
</dbReference>
<name>A0A955RKH2_9BACT</name>
<gene>
    <name evidence="9" type="ORF">KC717_03980</name>
</gene>
<evidence type="ECO:0000256" key="4">
    <source>
        <dbReference type="ARBA" id="ARBA00022705"/>
    </source>
</evidence>
<organism evidence="9 10">
    <name type="scientific">Candidatus Dojkabacteria bacterium</name>
    <dbReference type="NCBI Taxonomy" id="2099670"/>
    <lineage>
        <taxon>Bacteria</taxon>
        <taxon>Candidatus Dojkabacteria</taxon>
    </lineage>
</organism>
<comment type="catalytic activity">
    <reaction evidence="7">
        <text>DNA(n) + a 2'-deoxyribonucleoside 5'-triphosphate = DNA(n+1) + diphosphate</text>
        <dbReference type="Rhea" id="RHEA:22508"/>
        <dbReference type="Rhea" id="RHEA-COMP:17339"/>
        <dbReference type="Rhea" id="RHEA-COMP:17340"/>
        <dbReference type="ChEBI" id="CHEBI:33019"/>
        <dbReference type="ChEBI" id="CHEBI:61560"/>
        <dbReference type="ChEBI" id="CHEBI:173112"/>
        <dbReference type="EC" id="2.7.7.7"/>
    </reaction>
</comment>
<evidence type="ECO:0000313" key="9">
    <source>
        <dbReference type="EMBL" id="MCA9385781.1"/>
    </source>
</evidence>
<keyword evidence="2" id="KW-0808">Transferase</keyword>
<keyword evidence="5" id="KW-0239">DNA-directed DNA polymerase</keyword>
<reference evidence="9" key="1">
    <citation type="submission" date="2020-04" db="EMBL/GenBank/DDBJ databases">
        <authorList>
            <person name="Zhang T."/>
        </authorList>
    </citation>
    <scope>NUCLEOTIDE SEQUENCE</scope>
    <source>
        <strain evidence="9">HKST-UBA11</strain>
    </source>
</reference>
<comment type="caution">
    <text evidence="9">The sequence shown here is derived from an EMBL/GenBank/DDBJ whole genome shotgun (WGS) entry which is preliminary data.</text>
</comment>
<dbReference type="GO" id="GO:0003677">
    <property type="term" value="F:DNA binding"/>
    <property type="evidence" value="ECO:0007669"/>
    <property type="project" value="InterPro"/>
</dbReference>
<dbReference type="PANTHER" id="PTHR34388">
    <property type="entry name" value="DNA POLYMERASE III SUBUNIT DELTA"/>
    <property type="match status" value="1"/>
</dbReference>
<dbReference type="AlphaFoldDB" id="A0A955RKH2"/>
<evidence type="ECO:0000256" key="3">
    <source>
        <dbReference type="ARBA" id="ARBA00022695"/>
    </source>
</evidence>
<dbReference type="Proteomes" id="UP000754563">
    <property type="component" value="Unassembled WGS sequence"/>
</dbReference>
<evidence type="ECO:0000256" key="1">
    <source>
        <dbReference type="ARBA" id="ARBA00012417"/>
    </source>
</evidence>